<sequence length="212" mass="23066">MELDFQVILGGFQVGTQPDFQAFLGNFWDLLCRPSPGRVMATAGIQSNFQSGLAPVHGSGDDDDEEKAVSWMQCAGHDQDAIGTQLDFKFLDTVYRPRPGCLLATVGTQPDFQAFVGMVMFGTRLGRGRDAVWFSSISKQFLGNGVEAMSRMLPCPGRVPAMIGMEPDFQAFQGNIQDTERTPPDFQAFMGSFGALCAGQVRDASYRGRDAA</sequence>
<dbReference type="Gramene" id="OE9A075822T1">
    <property type="protein sequence ID" value="OE9A075822C1"/>
    <property type="gene ID" value="OE9A075822"/>
</dbReference>
<dbReference type="Proteomes" id="UP000594638">
    <property type="component" value="Unassembled WGS sequence"/>
</dbReference>
<organism evidence="1 2">
    <name type="scientific">Olea europaea subsp. europaea</name>
    <dbReference type="NCBI Taxonomy" id="158383"/>
    <lineage>
        <taxon>Eukaryota</taxon>
        <taxon>Viridiplantae</taxon>
        <taxon>Streptophyta</taxon>
        <taxon>Embryophyta</taxon>
        <taxon>Tracheophyta</taxon>
        <taxon>Spermatophyta</taxon>
        <taxon>Magnoliopsida</taxon>
        <taxon>eudicotyledons</taxon>
        <taxon>Gunneridae</taxon>
        <taxon>Pentapetalae</taxon>
        <taxon>asterids</taxon>
        <taxon>lamiids</taxon>
        <taxon>Lamiales</taxon>
        <taxon>Oleaceae</taxon>
        <taxon>Oleeae</taxon>
        <taxon>Olea</taxon>
    </lineage>
</organism>
<name>A0A8S0PTV9_OLEEU</name>
<accession>A0A8S0PTV9</accession>
<evidence type="ECO:0000313" key="2">
    <source>
        <dbReference type="Proteomes" id="UP000594638"/>
    </source>
</evidence>
<gene>
    <name evidence="1" type="ORF">OLEA9_A075822</name>
</gene>
<evidence type="ECO:0000313" key="1">
    <source>
        <dbReference type="EMBL" id="CAA2954922.1"/>
    </source>
</evidence>
<protein>
    <submittedName>
        <fullName evidence="1">Uncharacterized protein</fullName>
    </submittedName>
</protein>
<proteinExistence type="predicted"/>
<comment type="caution">
    <text evidence="1">The sequence shown here is derived from an EMBL/GenBank/DDBJ whole genome shotgun (WGS) entry which is preliminary data.</text>
</comment>
<keyword evidence="2" id="KW-1185">Reference proteome</keyword>
<reference evidence="1 2" key="1">
    <citation type="submission" date="2019-12" db="EMBL/GenBank/DDBJ databases">
        <authorList>
            <person name="Alioto T."/>
            <person name="Alioto T."/>
            <person name="Gomez Garrido J."/>
        </authorList>
    </citation>
    <scope>NUCLEOTIDE SEQUENCE [LARGE SCALE GENOMIC DNA]</scope>
</reference>
<dbReference type="EMBL" id="CACTIH010000130">
    <property type="protein sequence ID" value="CAA2954922.1"/>
    <property type="molecule type" value="Genomic_DNA"/>
</dbReference>
<dbReference type="AlphaFoldDB" id="A0A8S0PTV9"/>